<gene>
    <name evidence="4" type="ORF">QX233_22690</name>
</gene>
<dbReference type="Pfam" id="PF04231">
    <property type="entry name" value="Endonuclease_1"/>
    <property type="match status" value="1"/>
</dbReference>
<evidence type="ECO:0000256" key="1">
    <source>
        <dbReference type="ARBA" id="ARBA00006429"/>
    </source>
</evidence>
<reference evidence="4" key="1">
    <citation type="submission" date="2023-06" db="EMBL/GenBank/DDBJ databases">
        <title>Two Chryseobacterium gambrini strains from China.</title>
        <authorList>
            <person name="Zeng J."/>
            <person name="Wu Y."/>
        </authorList>
    </citation>
    <scope>NUCLEOTIDE SEQUENCE</scope>
    <source>
        <strain evidence="4">SQ219</strain>
    </source>
</reference>
<dbReference type="PANTHER" id="PTHR33607:SF2">
    <property type="entry name" value="ENDONUCLEASE-1"/>
    <property type="match status" value="1"/>
</dbReference>
<keyword evidence="2" id="KW-0540">Nuclease</keyword>
<dbReference type="PANTHER" id="PTHR33607">
    <property type="entry name" value="ENDONUCLEASE-1"/>
    <property type="match status" value="1"/>
</dbReference>
<evidence type="ECO:0000313" key="5">
    <source>
        <dbReference type="Proteomes" id="UP001225933"/>
    </source>
</evidence>
<keyword evidence="3" id="KW-0378">Hydrolase</keyword>
<dbReference type="EMBL" id="JAUHGV010000212">
    <property type="protein sequence ID" value="MDN4015260.1"/>
    <property type="molecule type" value="Genomic_DNA"/>
</dbReference>
<protein>
    <submittedName>
        <fullName evidence="4">Endonuclease</fullName>
    </submittedName>
</protein>
<dbReference type="GO" id="GO:0004519">
    <property type="term" value="F:endonuclease activity"/>
    <property type="evidence" value="ECO:0007669"/>
    <property type="project" value="UniProtKB-KW"/>
</dbReference>
<name>A0AAJ1VLA2_9FLAO</name>
<organism evidence="4 5">
    <name type="scientific">Chryseobacterium gambrini</name>
    <dbReference type="NCBI Taxonomy" id="373672"/>
    <lineage>
        <taxon>Bacteria</taxon>
        <taxon>Pseudomonadati</taxon>
        <taxon>Bacteroidota</taxon>
        <taxon>Flavobacteriia</taxon>
        <taxon>Flavobacteriales</taxon>
        <taxon>Weeksellaceae</taxon>
        <taxon>Chryseobacterium group</taxon>
        <taxon>Chryseobacterium</taxon>
    </lineage>
</organism>
<proteinExistence type="inferred from homology"/>
<evidence type="ECO:0000256" key="2">
    <source>
        <dbReference type="ARBA" id="ARBA00022722"/>
    </source>
</evidence>
<dbReference type="RefSeq" id="WP_290343787.1">
    <property type="nucleotide sequence ID" value="NZ_JAUHGV010000212.1"/>
</dbReference>
<accession>A0AAJ1VLA2</accession>
<evidence type="ECO:0000256" key="3">
    <source>
        <dbReference type="ARBA" id="ARBA00022801"/>
    </source>
</evidence>
<keyword evidence="4" id="KW-0255">Endonuclease</keyword>
<evidence type="ECO:0000313" key="4">
    <source>
        <dbReference type="EMBL" id="MDN4015260.1"/>
    </source>
</evidence>
<dbReference type="AlphaFoldDB" id="A0AAJ1VLA2"/>
<dbReference type="InterPro" id="IPR007346">
    <property type="entry name" value="Endonuclease-I"/>
</dbReference>
<comment type="caution">
    <text evidence="4">The sequence shown here is derived from an EMBL/GenBank/DDBJ whole genome shotgun (WGS) entry which is preliminary data.</text>
</comment>
<sequence length="73" mass="8773">RVAMPPIETRGKIARSYLYMSKQYNIKLSSQERKTMEAWDKLNNVTKWECERDYRIKKIQGNSNPFVSRQCEE</sequence>
<dbReference type="SUPFAM" id="SSF54060">
    <property type="entry name" value="His-Me finger endonucleases"/>
    <property type="match status" value="1"/>
</dbReference>
<dbReference type="Proteomes" id="UP001225933">
    <property type="component" value="Unassembled WGS sequence"/>
</dbReference>
<comment type="similarity">
    <text evidence="1">Belongs to the EndA/NucM nuclease family.</text>
</comment>
<dbReference type="InterPro" id="IPR044925">
    <property type="entry name" value="His-Me_finger_sf"/>
</dbReference>
<dbReference type="GO" id="GO:0016787">
    <property type="term" value="F:hydrolase activity"/>
    <property type="evidence" value="ECO:0007669"/>
    <property type="project" value="UniProtKB-KW"/>
</dbReference>
<feature type="non-terminal residue" evidence="4">
    <location>
        <position position="1"/>
    </location>
</feature>